<comment type="subcellular location">
    <subcellularLocation>
        <location evidence="1">Membrane</location>
        <topology evidence="1">Multi-pass membrane protein</topology>
    </subcellularLocation>
</comment>
<sequence>METPAGGSADRRVTGSGASAGAAASGLSRYGLNFSASSLLQALLAALLEYSGVVPSGPVPQTVQQAVPSSSSSSEADGLLSAAAAGDGEVSIRIQGGPGDPDTASATATGASPQDSIEVAASSNFDPASVAGRGSGADAEASGGGSGGATGNGAGDRPYQRYDVHHVARWIEQILPFSLLLLVVFIRQHLQGFFVTIWIAAVMFKSNDILKKQTALKGERKVAMLVGITIIFMVHVFGVYWWYRNDYLLRPLFMVPPKDIPPFWHAIFIIMVNGIATA</sequence>
<organism evidence="8 9">
    <name type="scientific">Triticum turgidum subsp. durum</name>
    <name type="common">Durum wheat</name>
    <name type="synonym">Triticum durum</name>
    <dbReference type="NCBI Taxonomy" id="4567"/>
    <lineage>
        <taxon>Eukaryota</taxon>
        <taxon>Viridiplantae</taxon>
        <taxon>Streptophyta</taxon>
        <taxon>Embryophyta</taxon>
        <taxon>Tracheophyta</taxon>
        <taxon>Spermatophyta</taxon>
        <taxon>Magnoliopsida</taxon>
        <taxon>Liliopsida</taxon>
        <taxon>Poales</taxon>
        <taxon>Poaceae</taxon>
        <taxon>BOP clade</taxon>
        <taxon>Pooideae</taxon>
        <taxon>Triticodae</taxon>
        <taxon>Triticeae</taxon>
        <taxon>Triticinae</taxon>
        <taxon>Triticum</taxon>
    </lineage>
</organism>
<dbReference type="GO" id="GO:0061630">
    <property type="term" value="F:ubiquitin protein ligase activity"/>
    <property type="evidence" value="ECO:0007669"/>
    <property type="project" value="InterPro"/>
</dbReference>
<feature type="compositionally biased region" description="Polar residues" evidence="6">
    <location>
        <begin position="104"/>
        <end position="113"/>
    </location>
</feature>
<dbReference type="PANTHER" id="PTHR15860">
    <property type="entry name" value="UNCHARACTERIZED RING FINGER-CONTAINING PROTEIN"/>
    <property type="match status" value="1"/>
</dbReference>
<proteinExistence type="predicted"/>
<evidence type="ECO:0000256" key="6">
    <source>
        <dbReference type="SAM" id="MobiDB-lite"/>
    </source>
</evidence>
<accession>A0A9R0QT98</accession>
<dbReference type="EMBL" id="LT934112">
    <property type="protein sequence ID" value="VAH15682.1"/>
    <property type="molecule type" value="Genomic_DNA"/>
</dbReference>
<evidence type="ECO:0000256" key="1">
    <source>
        <dbReference type="ARBA" id="ARBA00004141"/>
    </source>
</evidence>
<feature type="region of interest" description="Disordered" evidence="6">
    <location>
        <begin position="91"/>
        <end position="113"/>
    </location>
</feature>
<evidence type="ECO:0000256" key="4">
    <source>
        <dbReference type="ARBA" id="ARBA00022989"/>
    </source>
</evidence>
<dbReference type="PANTHER" id="PTHR15860:SF0">
    <property type="entry name" value="LP20373P"/>
    <property type="match status" value="1"/>
</dbReference>
<feature type="region of interest" description="Disordered" evidence="6">
    <location>
        <begin position="1"/>
        <end position="23"/>
    </location>
</feature>
<evidence type="ECO:0000313" key="8">
    <source>
        <dbReference type="EMBL" id="VAH15682.1"/>
    </source>
</evidence>
<dbReference type="Proteomes" id="UP000324705">
    <property type="component" value="Chromosome 1B"/>
</dbReference>
<evidence type="ECO:0000256" key="5">
    <source>
        <dbReference type="ARBA" id="ARBA00023136"/>
    </source>
</evidence>
<keyword evidence="4 7" id="KW-1133">Transmembrane helix</keyword>
<keyword evidence="5 7" id="KW-0472">Membrane</keyword>
<protein>
    <submittedName>
        <fullName evidence="8">Uncharacterized protein</fullName>
    </submittedName>
</protein>
<evidence type="ECO:0000256" key="7">
    <source>
        <dbReference type="SAM" id="Phobius"/>
    </source>
</evidence>
<evidence type="ECO:0000256" key="3">
    <source>
        <dbReference type="ARBA" id="ARBA00022786"/>
    </source>
</evidence>
<gene>
    <name evidence="8" type="ORF">TRITD_1Bv1G080860</name>
</gene>
<dbReference type="InterPro" id="IPR044235">
    <property type="entry name" value="RNFT1/2"/>
</dbReference>
<evidence type="ECO:0000313" key="9">
    <source>
        <dbReference type="Proteomes" id="UP000324705"/>
    </source>
</evidence>
<keyword evidence="2 7" id="KW-0812">Transmembrane</keyword>
<dbReference type="GO" id="GO:1904294">
    <property type="term" value="P:positive regulation of ERAD pathway"/>
    <property type="evidence" value="ECO:0007669"/>
    <property type="project" value="InterPro"/>
</dbReference>
<keyword evidence="3" id="KW-0833">Ubl conjugation pathway</keyword>
<dbReference type="GO" id="GO:0016020">
    <property type="term" value="C:membrane"/>
    <property type="evidence" value="ECO:0007669"/>
    <property type="project" value="UniProtKB-SubCell"/>
</dbReference>
<reference evidence="8 9" key="1">
    <citation type="submission" date="2017-09" db="EMBL/GenBank/DDBJ databases">
        <authorList>
            <consortium name="International Durum Wheat Genome Sequencing Consortium (IDWGSC)"/>
            <person name="Milanesi L."/>
        </authorList>
    </citation>
    <scope>NUCLEOTIDE SEQUENCE [LARGE SCALE GENOMIC DNA]</scope>
    <source>
        <strain evidence="9">cv. Svevo</strain>
    </source>
</reference>
<feature type="compositionally biased region" description="Gly residues" evidence="6">
    <location>
        <begin position="142"/>
        <end position="154"/>
    </location>
</feature>
<evidence type="ECO:0000256" key="2">
    <source>
        <dbReference type="ARBA" id="ARBA00022692"/>
    </source>
</evidence>
<name>A0A9R0QT98_TRITD</name>
<feature type="region of interest" description="Disordered" evidence="6">
    <location>
        <begin position="130"/>
        <end position="154"/>
    </location>
</feature>
<keyword evidence="9" id="KW-1185">Reference proteome</keyword>
<feature type="transmembrane region" description="Helical" evidence="7">
    <location>
        <begin position="222"/>
        <end position="242"/>
    </location>
</feature>
<feature type="transmembrane region" description="Helical" evidence="7">
    <location>
        <begin position="262"/>
        <end position="277"/>
    </location>
</feature>
<dbReference type="Gramene" id="TRITD1Bv1G080860.6">
    <property type="protein sequence ID" value="TRITD1Bv1G080860.6"/>
    <property type="gene ID" value="TRITD1Bv1G080860"/>
</dbReference>
<dbReference type="AlphaFoldDB" id="A0A9R0QT98"/>